<dbReference type="RefSeq" id="WP_041989300.1">
    <property type="nucleotide sequence ID" value="NZ_CDOD01000001.1"/>
</dbReference>
<proteinExistence type="predicted"/>
<dbReference type="AlphaFoldDB" id="A0A0B7GYY8"/>
<keyword evidence="3" id="KW-1185">Reference proteome</keyword>
<dbReference type="InterPro" id="IPR054460">
    <property type="entry name" value="DUF5018-rel"/>
</dbReference>
<organism evidence="2 3">
    <name type="scientific">Capnocytophaga cynodegmi</name>
    <dbReference type="NCBI Taxonomy" id="28189"/>
    <lineage>
        <taxon>Bacteria</taxon>
        <taxon>Pseudomonadati</taxon>
        <taxon>Bacteroidota</taxon>
        <taxon>Flavobacteriia</taxon>
        <taxon>Flavobacteriales</taxon>
        <taxon>Flavobacteriaceae</taxon>
        <taxon>Capnocytophaga</taxon>
    </lineage>
</organism>
<protein>
    <recommendedName>
        <fullName evidence="1">DUF5018 domain-containing protein</fullName>
    </recommendedName>
</protein>
<dbReference type="Proteomes" id="UP000038055">
    <property type="component" value="Unassembled WGS sequence"/>
</dbReference>
<dbReference type="Pfam" id="PF22243">
    <property type="entry name" value="DUF5018-rel"/>
    <property type="match status" value="1"/>
</dbReference>
<accession>A0A0B7GYY8</accession>
<gene>
    <name evidence="2" type="ORF">CCYN2B_10020</name>
</gene>
<feature type="domain" description="DUF5018" evidence="1">
    <location>
        <begin position="37"/>
        <end position="154"/>
    </location>
</feature>
<sequence length="160" mass="17695">MKKYIHILFVTIIAVSVTSCLKRGLEDLPEFEENDITGINRVEYRFISDDVSNASGQKIVKFVNLPIKGTPEINNVEKIVRLEVSVPKANSSFTEAERDKVALSNLSIIVNLSTAARIFPIGSSPKLGVPGDWSKPNKYLVEAANGNKAEWTIEVISLHK</sequence>
<name>A0A0B7GYY8_9FLAO</name>
<evidence type="ECO:0000313" key="2">
    <source>
        <dbReference type="EMBL" id="CEN32365.1"/>
    </source>
</evidence>
<dbReference type="PROSITE" id="PS51257">
    <property type="entry name" value="PROKAR_LIPOPROTEIN"/>
    <property type="match status" value="1"/>
</dbReference>
<evidence type="ECO:0000313" key="3">
    <source>
        <dbReference type="Proteomes" id="UP000038055"/>
    </source>
</evidence>
<evidence type="ECO:0000259" key="1">
    <source>
        <dbReference type="Pfam" id="PF22243"/>
    </source>
</evidence>
<reference evidence="3" key="1">
    <citation type="submission" date="2015-01" db="EMBL/GenBank/DDBJ databases">
        <authorList>
            <person name="MANFREDI Pablo"/>
        </authorList>
    </citation>
    <scope>NUCLEOTIDE SEQUENCE [LARGE SCALE GENOMIC DNA]</scope>
    <source>
        <strain evidence="3">Ccyn2B</strain>
    </source>
</reference>
<dbReference type="EMBL" id="CDOD01000001">
    <property type="protein sequence ID" value="CEN32365.1"/>
    <property type="molecule type" value="Genomic_DNA"/>
</dbReference>
<dbReference type="Gene3D" id="2.60.40.4120">
    <property type="match status" value="1"/>
</dbReference>